<dbReference type="RefSeq" id="WP_015757679.1">
    <property type="nucleotide sequence ID" value="NC_013216.1"/>
</dbReference>
<dbReference type="NCBIfam" id="NF002528">
    <property type="entry name" value="PRK01966.1-4"/>
    <property type="match status" value="1"/>
</dbReference>
<feature type="binding site" evidence="12">
    <location>
        <position position="274"/>
    </location>
    <ligand>
        <name>Mg(2+)</name>
        <dbReference type="ChEBI" id="CHEBI:18420"/>
        <label>2</label>
    </ligand>
</feature>
<dbReference type="GO" id="GO:0009252">
    <property type="term" value="P:peptidoglycan biosynthetic process"/>
    <property type="evidence" value="ECO:0007669"/>
    <property type="project" value="UniProtKB-UniRule"/>
</dbReference>
<dbReference type="PANTHER" id="PTHR23132">
    <property type="entry name" value="D-ALANINE--D-ALANINE LIGASE"/>
    <property type="match status" value="1"/>
</dbReference>
<dbReference type="GO" id="GO:0071555">
    <property type="term" value="P:cell wall organization"/>
    <property type="evidence" value="ECO:0007669"/>
    <property type="project" value="UniProtKB-KW"/>
</dbReference>
<dbReference type="NCBIfam" id="TIGR01205">
    <property type="entry name" value="D_ala_D_alaTIGR"/>
    <property type="match status" value="1"/>
</dbReference>
<feature type="binding site" evidence="12">
    <location>
        <position position="261"/>
    </location>
    <ligand>
        <name>Mg(2+)</name>
        <dbReference type="ChEBI" id="CHEBI:18420"/>
        <label>1</label>
    </ligand>
</feature>
<evidence type="ECO:0000256" key="1">
    <source>
        <dbReference type="ARBA" id="ARBA00004496"/>
    </source>
</evidence>
<dbReference type="STRING" id="485916.Dtox_2148"/>
<dbReference type="InterPro" id="IPR013815">
    <property type="entry name" value="ATP_grasp_subdomain_1"/>
</dbReference>
<protein>
    <recommendedName>
        <fullName evidence="10">D-alanine--D-alanine ligase</fullName>
        <ecNumber evidence="10">6.3.2.4</ecNumber>
    </recommendedName>
    <alternativeName>
        <fullName evidence="10">D-Ala-D-Ala ligase</fullName>
    </alternativeName>
    <alternativeName>
        <fullName evidence="10">D-alanylalanine synthetase</fullName>
    </alternativeName>
</protein>
<dbReference type="Gene3D" id="3.30.1490.20">
    <property type="entry name" value="ATP-grasp fold, A domain"/>
    <property type="match status" value="1"/>
</dbReference>
<dbReference type="NCBIfam" id="NF002378">
    <property type="entry name" value="PRK01372.1"/>
    <property type="match status" value="1"/>
</dbReference>
<evidence type="ECO:0000256" key="10">
    <source>
        <dbReference type="HAMAP-Rule" id="MF_00047"/>
    </source>
</evidence>
<dbReference type="PROSITE" id="PS50975">
    <property type="entry name" value="ATP_GRASP"/>
    <property type="match status" value="1"/>
</dbReference>
<dbReference type="InterPro" id="IPR011761">
    <property type="entry name" value="ATP-grasp"/>
</dbReference>
<dbReference type="Gene3D" id="3.40.50.20">
    <property type="match status" value="1"/>
</dbReference>
<feature type="domain" description="ATP-grasp" evidence="14">
    <location>
        <begin position="101"/>
        <end position="307"/>
    </location>
</feature>
<dbReference type="eggNOG" id="COG1181">
    <property type="taxonomic scope" value="Bacteria"/>
</dbReference>
<dbReference type="SUPFAM" id="SSF52440">
    <property type="entry name" value="PreATP-grasp domain"/>
    <property type="match status" value="1"/>
</dbReference>
<evidence type="ECO:0000256" key="2">
    <source>
        <dbReference type="ARBA" id="ARBA00010871"/>
    </source>
</evidence>
<dbReference type="UniPathway" id="UPA00219"/>
<dbReference type="PROSITE" id="PS00843">
    <property type="entry name" value="DALA_DALA_LIGASE_1"/>
    <property type="match status" value="1"/>
</dbReference>
<evidence type="ECO:0000256" key="4">
    <source>
        <dbReference type="ARBA" id="ARBA00022598"/>
    </source>
</evidence>
<keyword evidence="3 10" id="KW-0963">Cytoplasm</keyword>
<keyword evidence="8 10" id="KW-0573">Peptidoglycan synthesis</keyword>
<dbReference type="GO" id="GO:0008716">
    <property type="term" value="F:D-alanine-D-alanine ligase activity"/>
    <property type="evidence" value="ECO:0007669"/>
    <property type="project" value="UniProtKB-UniRule"/>
</dbReference>
<dbReference type="HOGENOM" id="CLU_039268_2_0_9"/>
<organism evidence="15 16">
    <name type="scientific">Desulfofarcimen acetoxidans (strain ATCC 49208 / DSM 771 / KCTC 5769 / VKM B-1644 / 5575)</name>
    <name type="common">Desulfotomaculum acetoxidans</name>
    <dbReference type="NCBI Taxonomy" id="485916"/>
    <lineage>
        <taxon>Bacteria</taxon>
        <taxon>Bacillati</taxon>
        <taxon>Bacillota</taxon>
        <taxon>Clostridia</taxon>
        <taxon>Eubacteriales</taxon>
        <taxon>Peptococcaceae</taxon>
        <taxon>Desulfofarcimen</taxon>
    </lineage>
</organism>
<dbReference type="PANTHER" id="PTHR23132:SF23">
    <property type="entry name" value="D-ALANINE--D-ALANINE LIGASE B"/>
    <property type="match status" value="1"/>
</dbReference>
<dbReference type="InterPro" id="IPR000291">
    <property type="entry name" value="D-Ala_lig_Van_CS"/>
</dbReference>
<keyword evidence="12" id="KW-0460">Magnesium</keyword>
<dbReference type="Pfam" id="PF07478">
    <property type="entry name" value="Dala_Dala_lig_C"/>
    <property type="match status" value="1"/>
</dbReference>
<dbReference type="InterPro" id="IPR005905">
    <property type="entry name" value="D_ala_D_ala"/>
</dbReference>
<keyword evidence="7 10" id="KW-0133">Cell shape</keyword>
<reference evidence="15 16" key="1">
    <citation type="journal article" date="2009" name="Stand. Genomic Sci.">
        <title>Complete genome sequence of Desulfotomaculum acetoxidans type strain (5575).</title>
        <authorList>
            <person name="Spring S."/>
            <person name="Lapidus A."/>
            <person name="Schroder M."/>
            <person name="Gleim D."/>
            <person name="Sims D."/>
            <person name="Meincke L."/>
            <person name="Glavina Del Rio T."/>
            <person name="Tice H."/>
            <person name="Copeland A."/>
            <person name="Cheng J.F."/>
            <person name="Lucas S."/>
            <person name="Chen F."/>
            <person name="Nolan M."/>
            <person name="Bruce D."/>
            <person name="Goodwin L."/>
            <person name="Pitluck S."/>
            <person name="Ivanova N."/>
            <person name="Mavromatis K."/>
            <person name="Mikhailova N."/>
            <person name="Pati A."/>
            <person name="Chen A."/>
            <person name="Palaniappan K."/>
            <person name="Land M."/>
            <person name="Hauser L."/>
            <person name="Chang Y.J."/>
            <person name="Jeffries C.D."/>
            <person name="Chain P."/>
            <person name="Saunders E."/>
            <person name="Brettin T."/>
            <person name="Detter J.C."/>
            <person name="Goker M."/>
            <person name="Bristow J."/>
            <person name="Eisen J.A."/>
            <person name="Markowitz V."/>
            <person name="Hugenholtz P."/>
            <person name="Kyrpides N.C."/>
            <person name="Klenk H.P."/>
            <person name="Han C."/>
        </authorList>
    </citation>
    <scope>NUCLEOTIDE SEQUENCE [LARGE SCALE GENOMIC DNA]</scope>
    <source>
        <strain evidence="16">ATCC 49208 / DSM 771 / VKM B-1644</strain>
    </source>
</reference>
<keyword evidence="16" id="KW-1185">Reference proteome</keyword>
<proteinExistence type="inferred from homology"/>
<keyword evidence="6 13" id="KW-0067">ATP-binding</keyword>
<evidence type="ECO:0000256" key="5">
    <source>
        <dbReference type="ARBA" id="ARBA00022741"/>
    </source>
</evidence>
<dbReference type="OrthoDB" id="9813261at2"/>
<feature type="active site" evidence="11">
    <location>
        <position position="285"/>
    </location>
</feature>
<dbReference type="PROSITE" id="PS00844">
    <property type="entry name" value="DALA_DALA_LIGASE_2"/>
    <property type="match status" value="1"/>
</dbReference>
<dbReference type="GO" id="GO:0005737">
    <property type="term" value="C:cytoplasm"/>
    <property type="evidence" value="ECO:0007669"/>
    <property type="project" value="UniProtKB-SubCell"/>
</dbReference>
<dbReference type="KEGG" id="dae:Dtox_2148"/>
<evidence type="ECO:0000313" key="15">
    <source>
        <dbReference type="EMBL" id="ACV62975.1"/>
    </source>
</evidence>
<evidence type="ECO:0000256" key="3">
    <source>
        <dbReference type="ARBA" id="ARBA00022490"/>
    </source>
</evidence>
<evidence type="ECO:0000256" key="7">
    <source>
        <dbReference type="ARBA" id="ARBA00022960"/>
    </source>
</evidence>
<dbReference type="HAMAP" id="MF_00047">
    <property type="entry name" value="Dala_Dala_lig"/>
    <property type="match status" value="1"/>
</dbReference>
<dbReference type="SUPFAM" id="SSF56059">
    <property type="entry name" value="Glutathione synthetase ATP-binding domain-like"/>
    <property type="match status" value="1"/>
</dbReference>
<keyword evidence="12" id="KW-0479">Metal-binding</keyword>
<feature type="active site" evidence="11">
    <location>
        <position position="151"/>
    </location>
</feature>
<dbReference type="EC" id="6.3.2.4" evidence="10"/>
<comment type="similarity">
    <text evidence="2 10">Belongs to the D-alanine--D-alanine ligase family.</text>
</comment>
<dbReference type="InterPro" id="IPR011095">
    <property type="entry name" value="Dala_Dala_lig_C"/>
</dbReference>
<dbReference type="GO" id="GO:0005524">
    <property type="term" value="F:ATP binding"/>
    <property type="evidence" value="ECO:0007669"/>
    <property type="project" value="UniProtKB-UniRule"/>
</dbReference>
<gene>
    <name evidence="10" type="primary">ddl</name>
    <name evidence="15" type="ordered locus">Dtox_2148</name>
</gene>
<name>C8VZ65_DESAS</name>
<dbReference type="GO" id="GO:0008360">
    <property type="term" value="P:regulation of cell shape"/>
    <property type="evidence" value="ECO:0007669"/>
    <property type="project" value="UniProtKB-KW"/>
</dbReference>
<evidence type="ECO:0000256" key="8">
    <source>
        <dbReference type="ARBA" id="ARBA00022984"/>
    </source>
</evidence>
<dbReference type="InterPro" id="IPR011127">
    <property type="entry name" value="Dala_Dala_lig_N"/>
</dbReference>
<comment type="function">
    <text evidence="10">Cell wall formation.</text>
</comment>
<feature type="binding site" evidence="12">
    <location>
        <position position="276"/>
    </location>
    <ligand>
        <name>Mg(2+)</name>
        <dbReference type="ChEBI" id="CHEBI:18420"/>
        <label>2</label>
    </ligand>
</feature>
<dbReference type="InterPro" id="IPR016185">
    <property type="entry name" value="PreATP-grasp_dom_sf"/>
</dbReference>
<sequence>MIKKIGVLLGGKSAEREVSLRTGEAIYKALLGLGYQVVKIDVQENIAERIKEESIDMAFLALHGKYGEDGCIQGLLEILNIPYTGSGVLASALAMDKIATKRMLLQAKLPTAEFSLIRRSSYNNETKEEICQTLFKYMPLPLVVKAPTQGSTIGISFVNNEEQLPDALEEAFRYDPIALIEQFISGTEVTATVLGNNQPEALPLIEIVSNTGVYDYKAKYTVGLSDHIMPPRLKEEVQKNVQELAVKVFKTMGCSGLARVDFIVDANSNPYILEINTIPGMTETSLAPDAARAAGISFTDLTDRMIKFALEKDD</sequence>
<dbReference type="EMBL" id="CP001720">
    <property type="protein sequence ID" value="ACV62975.1"/>
    <property type="molecule type" value="Genomic_DNA"/>
</dbReference>
<evidence type="ECO:0000256" key="6">
    <source>
        <dbReference type="ARBA" id="ARBA00022840"/>
    </source>
</evidence>
<comment type="subcellular location">
    <subcellularLocation>
        <location evidence="1 10">Cytoplasm</location>
    </subcellularLocation>
</comment>
<keyword evidence="5 13" id="KW-0547">Nucleotide-binding</keyword>
<comment type="pathway">
    <text evidence="10">Cell wall biogenesis; peptidoglycan biosynthesis.</text>
</comment>
<evidence type="ECO:0000313" key="16">
    <source>
        <dbReference type="Proteomes" id="UP000002217"/>
    </source>
</evidence>
<comment type="catalytic activity">
    <reaction evidence="10">
        <text>2 D-alanine + ATP = D-alanyl-D-alanine + ADP + phosphate + H(+)</text>
        <dbReference type="Rhea" id="RHEA:11224"/>
        <dbReference type="ChEBI" id="CHEBI:15378"/>
        <dbReference type="ChEBI" id="CHEBI:30616"/>
        <dbReference type="ChEBI" id="CHEBI:43474"/>
        <dbReference type="ChEBI" id="CHEBI:57416"/>
        <dbReference type="ChEBI" id="CHEBI:57822"/>
        <dbReference type="ChEBI" id="CHEBI:456216"/>
        <dbReference type="EC" id="6.3.2.4"/>
    </reaction>
</comment>
<evidence type="ECO:0000259" key="14">
    <source>
        <dbReference type="PROSITE" id="PS50975"/>
    </source>
</evidence>
<keyword evidence="12" id="KW-0464">Manganese</keyword>
<evidence type="ECO:0000256" key="11">
    <source>
        <dbReference type="PIRSR" id="PIRSR039102-1"/>
    </source>
</evidence>
<evidence type="ECO:0000256" key="13">
    <source>
        <dbReference type="PROSITE-ProRule" id="PRU00409"/>
    </source>
</evidence>
<dbReference type="Gene3D" id="3.30.470.20">
    <property type="entry name" value="ATP-grasp fold, B domain"/>
    <property type="match status" value="1"/>
</dbReference>
<dbReference type="GO" id="GO:0046872">
    <property type="term" value="F:metal ion binding"/>
    <property type="evidence" value="ECO:0007669"/>
    <property type="project" value="UniProtKB-KW"/>
</dbReference>
<accession>C8VZ65</accession>
<dbReference type="Pfam" id="PF01820">
    <property type="entry name" value="Dala_Dala_lig_N"/>
    <property type="match status" value="1"/>
</dbReference>
<evidence type="ECO:0000256" key="9">
    <source>
        <dbReference type="ARBA" id="ARBA00023316"/>
    </source>
</evidence>
<evidence type="ECO:0000256" key="12">
    <source>
        <dbReference type="PIRSR" id="PIRSR039102-3"/>
    </source>
</evidence>
<feature type="binding site" evidence="12">
    <location>
        <position position="274"/>
    </location>
    <ligand>
        <name>Mg(2+)</name>
        <dbReference type="ChEBI" id="CHEBI:18420"/>
        <label>1</label>
    </ligand>
</feature>
<comment type="cofactor">
    <cofactor evidence="12">
        <name>Mg(2+)</name>
        <dbReference type="ChEBI" id="CHEBI:18420"/>
    </cofactor>
    <cofactor evidence="12">
        <name>Mn(2+)</name>
        <dbReference type="ChEBI" id="CHEBI:29035"/>
    </cofactor>
    <text evidence="12">Binds 2 magnesium or manganese ions per subunit.</text>
</comment>
<dbReference type="PIRSF" id="PIRSF039102">
    <property type="entry name" value="Ddl/VanB"/>
    <property type="match status" value="1"/>
</dbReference>
<feature type="active site" evidence="11">
    <location>
        <position position="15"/>
    </location>
</feature>
<dbReference type="Proteomes" id="UP000002217">
    <property type="component" value="Chromosome"/>
</dbReference>
<keyword evidence="4 10" id="KW-0436">Ligase</keyword>
<keyword evidence="9 10" id="KW-0961">Cell wall biogenesis/degradation</keyword>
<dbReference type="AlphaFoldDB" id="C8VZ65"/>